<dbReference type="PRINTS" id="PR00368">
    <property type="entry name" value="FADPNR"/>
</dbReference>
<accession>A0A268P435</accession>
<feature type="domain" description="Nitrite/Sulfite reductase ferredoxin-like" evidence="5">
    <location>
        <begin position="557"/>
        <end position="620"/>
    </location>
</feature>
<dbReference type="Gene3D" id="1.10.10.1100">
    <property type="entry name" value="BFD-like [2Fe-2S]-binding domain"/>
    <property type="match status" value="1"/>
</dbReference>
<dbReference type="Proteomes" id="UP000216207">
    <property type="component" value="Unassembled WGS sequence"/>
</dbReference>
<comment type="cofactor">
    <cofactor evidence="1 4">
        <name>FAD</name>
        <dbReference type="ChEBI" id="CHEBI:57692"/>
    </cofactor>
</comment>
<feature type="domain" description="BFD-like [2Fe-2S]-binding" evidence="6">
    <location>
        <begin position="425"/>
        <end position="473"/>
    </location>
</feature>
<dbReference type="InterPro" id="IPR041854">
    <property type="entry name" value="BFD-like_2Fe2S-bd_dom_sf"/>
</dbReference>
<dbReference type="FunFam" id="3.50.50.60:FF:000033">
    <property type="entry name" value="Nitrite reductase [NAD(P)H], large subunit"/>
    <property type="match status" value="1"/>
</dbReference>
<evidence type="ECO:0000259" key="5">
    <source>
        <dbReference type="Pfam" id="PF03460"/>
    </source>
</evidence>
<dbReference type="InterPro" id="IPR017121">
    <property type="entry name" value="Nitrite_Rdtase_lsu"/>
</dbReference>
<dbReference type="Pfam" id="PF04324">
    <property type="entry name" value="Fer2_BFD"/>
    <property type="match status" value="1"/>
</dbReference>
<dbReference type="InterPro" id="IPR036136">
    <property type="entry name" value="Nit/Sulf_reduc_fer-like_dom_sf"/>
</dbReference>
<gene>
    <name evidence="9" type="ORF">CHH72_00685</name>
</gene>
<dbReference type="Pfam" id="PF07992">
    <property type="entry name" value="Pyr_redox_2"/>
    <property type="match status" value="1"/>
</dbReference>
<dbReference type="Pfam" id="PF18267">
    <property type="entry name" value="Rubredoxin_C"/>
    <property type="match status" value="1"/>
</dbReference>
<evidence type="ECO:0000256" key="3">
    <source>
        <dbReference type="ARBA" id="ARBA00022827"/>
    </source>
</evidence>
<dbReference type="Gene3D" id="3.50.50.60">
    <property type="entry name" value="FAD/NAD(P)-binding domain"/>
    <property type="match status" value="2"/>
</dbReference>
<dbReference type="GO" id="GO:0042128">
    <property type="term" value="P:nitrate assimilation"/>
    <property type="evidence" value="ECO:0007669"/>
    <property type="project" value="UniProtKB-UniRule"/>
</dbReference>
<dbReference type="InterPro" id="IPR050260">
    <property type="entry name" value="FAD-bd_OxRdtase"/>
</dbReference>
<dbReference type="NCBIfam" id="TIGR02374">
    <property type="entry name" value="nitri_red_nirB"/>
    <property type="match status" value="1"/>
</dbReference>
<evidence type="ECO:0000259" key="7">
    <source>
        <dbReference type="Pfam" id="PF07992"/>
    </source>
</evidence>
<dbReference type="Pfam" id="PF03460">
    <property type="entry name" value="NIR_SIR_ferr"/>
    <property type="match status" value="1"/>
</dbReference>
<dbReference type="GO" id="GO:0050660">
    <property type="term" value="F:flavin adenine dinucleotide binding"/>
    <property type="evidence" value="ECO:0007669"/>
    <property type="project" value="UniProtKB-UniRule"/>
</dbReference>
<evidence type="ECO:0000313" key="9">
    <source>
        <dbReference type="EMBL" id="PAE90438.1"/>
    </source>
</evidence>
<evidence type="ECO:0000259" key="6">
    <source>
        <dbReference type="Pfam" id="PF04324"/>
    </source>
</evidence>
<dbReference type="InterPro" id="IPR012744">
    <property type="entry name" value="Nitri_red_NirB"/>
</dbReference>
<evidence type="ECO:0008006" key="11">
    <source>
        <dbReference type="Google" id="ProtNLM"/>
    </source>
</evidence>
<name>A0A268P435_SHOCL</name>
<keyword evidence="3 4" id="KW-0274">FAD</keyword>
<dbReference type="Gene3D" id="3.30.390.30">
    <property type="match status" value="1"/>
</dbReference>
<evidence type="ECO:0000313" key="10">
    <source>
        <dbReference type="Proteomes" id="UP000216207"/>
    </source>
</evidence>
<evidence type="ECO:0000256" key="1">
    <source>
        <dbReference type="ARBA" id="ARBA00001974"/>
    </source>
</evidence>
<proteinExistence type="predicted"/>
<dbReference type="InterPro" id="IPR016156">
    <property type="entry name" value="FAD/NAD-linked_Rdtase_dimer_sf"/>
</dbReference>
<dbReference type="PRINTS" id="PR00411">
    <property type="entry name" value="PNDRDTASEI"/>
</dbReference>
<dbReference type="InterPro" id="IPR007419">
    <property type="entry name" value="BFD-like_2Fe2S-bd_dom"/>
</dbReference>
<dbReference type="AlphaFoldDB" id="A0A268P435"/>
<dbReference type="EMBL" id="NPCC01000004">
    <property type="protein sequence ID" value="PAE90438.1"/>
    <property type="molecule type" value="Genomic_DNA"/>
</dbReference>
<dbReference type="CDD" id="cd19944">
    <property type="entry name" value="NirB_Fer2_BFD-like_2"/>
    <property type="match status" value="1"/>
</dbReference>
<reference evidence="9 10" key="1">
    <citation type="submission" date="2017-07" db="EMBL/GenBank/DDBJ databases">
        <title>Isolation and whole genome analysis of endospore-forming bacteria from heroin.</title>
        <authorList>
            <person name="Kalinowski J."/>
            <person name="Ahrens B."/>
            <person name="Al-Dilaimi A."/>
            <person name="Winkler A."/>
            <person name="Wibberg D."/>
            <person name="Schleenbecker U."/>
            <person name="Ruckert C."/>
            <person name="Wolfel R."/>
            <person name="Grass G."/>
        </authorList>
    </citation>
    <scope>NUCLEOTIDE SEQUENCE [LARGE SCALE GENOMIC DNA]</scope>
    <source>
        <strain evidence="9 10">7539</strain>
    </source>
</reference>
<dbReference type="InterPro" id="IPR023753">
    <property type="entry name" value="FAD/NAD-binding_dom"/>
</dbReference>
<dbReference type="GO" id="GO:0098809">
    <property type="term" value="F:nitrite reductase activity"/>
    <property type="evidence" value="ECO:0007669"/>
    <property type="project" value="InterPro"/>
</dbReference>
<dbReference type="SUPFAM" id="SSF55124">
    <property type="entry name" value="Nitrite/Sulfite reductase N-terminal domain-like"/>
    <property type="match status" value="1"/>
</dbReference>
<feature type="domain" description="FAD/NAD(P)-binding" evidence="7">
    <location>
        <begin position="16"/>
        <end position="291"/>
    </location>
</feature>
<dbReference type="SUPFAM" id="SSF51905">
    <property type="entry name" value="FAD/NAD(P)-binding domain"/>
    <property type="match status" value="2"/>
</dbReference>
<dbReference type="InterPro" id="IPR036188">
    <property type="entry name" value="FAD/NAD-bd_sf"/>
</dbReference>
<evidence type="ECO:0000256" key="2">
    <source>
        <dbReference type="ARBA" id="ARBA00022630"/>
    </source>
</evidence>
<dbReference type="GO" id="GO:0050661">
    <property type="term" value="F:NADP binding"/>
    <property type="evidence" value="ECO:0007669"/>
    <property type="project" value="UniProtKB-UniRule"/>
</dbReference>
<evidence type="ECO:0000259" key="8">
    <source>
        <dbReference type="Pfam" id="PF18267"/>
    </source>
</evidence>
<dbReference type="InterPro" id="IPR005117">
    <property type="entry name" value="NiRdtase/SiRdtase_haem-b_fer"/>
</dbReference>
<dbReference type="InterPro" id="IPR041575">
    <property type="entry name" value="Rubredoxin_C"/>
</dbReference>
<feature type="domain" description="NADH-rubredoxin oxidoreductase C-terminal" evidence="8">
    <location>
        <begin position="327"/>
        <end position="394"/>
    </location>
</feature>
<keyword evidence="4" id="KW-0534">Nitrate assimilation</keyword>
<organism evidence="9 10">
    <name type="scientific">Shouchella clausii</name>
    <name type="common">Alkalihalobacillus clausii</name>
    <dbReference type="NCBI Taxonomy" id="79880"/>
    <lineage>
        <taxon>Bacteria</taxon>
        <taxon>Bacillati</taxon>
        <taxon>Bacillota</taxon>
        <taxon>Bacilli</taxon>
        <taxon>Bacillales</taxon>
        <taxon>Bacillaceae</taxon>
        <taxon>Shouchella</taxon>
    </lineage>
</organism>
<comment type="caution">
    <text evidence="9">The sequence shown here is derived from an EMBL/GenBank/DDBJ whole genome shotgun (WGS) entry which is preliminary data.</text>
</comment>
<dbReference type="PIRSF" id="PIRSF037149">
    <property type="entry name" value="NirB"/>
    <property type="match status" value="1"/>
</dbReference>
<dbReference type="PANTHER" id="PTHR43429:SF3">
    <property type="entry name" value="NITRITE REDUCTASE [NAD(P)H]"/>
    <property type="match status" value="1"/>
</dbReference>
<dbReference type="PANTHER" id="PTHR43429">
    <property type="entry name" value="PYRIDINE NUCLEOTIDE-DISULFIDE OXIDOREDUCTASE DOMAIN-CONTAINING"/>
    <property type="match status" value="1"/>
</dbReference>
<evidence type="ECO:0000256" key="4">
    <source>
        <dbReference type="PIRNR" id="PIRNR037149"/>
    </source>
</evidence>
<protein>
    <recommendedName>
        <fullName evidence="11">NAD(P)/FAD-dependent oxidoreductase</fullName>
    </recommendedName>
</protein>
<keyword evidence="2 4" id="KW-0285">Flavoprotein</keyword>
<sequence>MLVKRSDWMCSESRQRLVLIGNGMAGVRVVEEVLKLAPRQFAITILSEEDRPSYNRILLSSVLQGKQTLHSIGIHPFQWYVDHGIELRLGEKATRIDPVAQKVYTDKGELAYDKLVIATGSEPFVLPVPGVEKEGVFVFRTIRDCERLTEWATRYQKAAVIGGGLLGLEAAQGLAHLGVDVSVIHLSDRIMERQLDETAARLLKQSLESKGIRFLLQKQTAEISGEERVTGLRFQDGTTLSADFVVMAAGVQPNIAIAKESNIPTKRGIVVDDRLRTDVSGVYAVGECAEHNGISYGLVAPLYEQAKVLARELCGLPGLYYNGTVLATQLKISGVNVFSAGETTCSRSCTVLKTLNEITGQYKKLLFKGNCLAGAVLFGDTRQSDQLLQLIRANTPLSDDEKTQLLTEDGTAFERELASLPASHLICNCNAVSKGDIMSAMAAGQHTIAQIKAGTKAASSCGGCEVRVAAMLESFKHGQLLATVDIAERKPLCPCTSLTEQQVAQSIAEKRLVVFSDMSEKLGWKNKNGCRVCREVSAYYAGLFFPGGAPKERNGKQENDGSYTITLPHIAGRLSTDQLKQFALMAEELQVPRIDFSARNQVQLKGLTEKQLPYVFEQLDMPPAVLAGKRLQVVIDDSHYNWPEGRHLAERLLDLFNCVPFPMETEVCVTLAARRHELAAIRLSRSPLNWEVAIGSELFCSNDSVEGTFQLVCALLQYFRQSAQYSENIHAWLVRKGAVHVREVVFDAACQAKLNKQLAEITAVSHEHAERMPVV</sequence>